<protein>
    <submittedName>
        <fullName evidence="6">Uncharacterized protein</fullName>
    </submittedName>
</protein>
<keyword evidence="5" id="KW-0472">Membrane</keyword>
<dbReference type="Proteomes" id="UP000002640">
    <property type="component" value="Unassembled WGS sequence"/>
</dbReference>
<evidence type="ECO:0000256" key="4">
    <source>
        <dbReference type="ARBA" id="ARBA00022989"/>
    </source>
</evidence>
<keyword evidence="4" id="KW-1133">Transmembrane helix</keyword>
<comment type="subcellular location">
    <subcellularLocation>
        <location evidence="1">Membrane</location>
        <topology evidence="1">Multi-pass membrane protein</topology>
    </subcellularLocation>
</comment>
<keyword evidence="3" id="KW-0812">Transmembrane</keyword>
<dbReference type="PANTHER" id="PTHR16932:SF18">
    <property type="entry name" value="INTERFERON, ALPHA-INDUCIBLE PROTEIN 27-LIKE 2"/>
    <property type="match status" value="1"/>
</dbReference>
<keyword evidence="7" id="KW-1185">Reference proteome</keyword>
<dbReference type="KEGG" id="psoj:PHYSODRAFT_306135"/>
<reference evidence="6 7" key="1">
    <citation type="journal article" date="2006" name="Science">
        <title>Phytophthora genome sequences uncover evolutionary origins and mechanisms of pathogenesis.</title>
        <authorList>
            <person name="Tyler B.M."/>
            <person name="Tripathy S."/>
            <person name="Zhang X."/>
            <person name="Dehal P."/>
            <person name="Jiang R.H."/>
            <person name="Aerts A."/>
            <person name="Arredondo F.D."/>
            <person name="Baxter L."/>
            <person name="Bensasson D."/>
            <person name="Beynon J.L."/>
            <person name="Chapman J."/>
            <person name="Damasceno C.M."/>
            <person name="Dorrance A.E."/>
            <person name="Dou D."/>
            <person name="Dickerman A.W."/>
            <person name="Dubchak I.L."/>
            <person name="Garbelotto M."/>
            <person name="Gijzen M."/>
            <person name="Gordon S.G."/>
            <person name="Govers F."/>
            <person name="Grunwald N.J."/>
            <person name="Huang W."/>
            <person name="Ivors K.L."/>
            <person name="Jones R.W."/>
            <person name="Kamoun S."/>
            <person name="Krampis K."/>
            <person name="Lamour K.H."/>
            <person name="Lee M.K."/>
            <person name="McDonald W.H."/>
            <person name="Medina M."/>
            <person name="Meijer H.J."/>
            <person name="Nordberg E.K."/>
            <person name="Maclean D.J."/>
            <person name="Ospina-Giraldo M.D."/>
            <person name="Morris P.F."/>
            <person name="Phuntumart V."/>
            <person name="Putnam N.H."/>
            <person name="Rash S."/>
            <person name="Rose J.K."/>
            <person name="Sakihama Y."/>
            <person name="Salamov A.A."/>
            <person name="Savidor A."/>
            <person name="Scheuring C.F."/>
            <person name="Smith B.M."/>
            <person name="Sobral B.W."/>
            <person name="Terry A."/>
            <person name="Torto-Alalibo T.A."/>
            <person name="Win J."/>
            <person name="Xu Z."/>
            <person name="Zhang H."/>
            <person name="Grigoriev I.V."/>
            <person name="Rokhsar D.S."/>
            <person name="Boore J.L."/>
        </authorList>
    </citation>
    <scope>NUCLEOTIDE SEQUENCE [LARGE SCALE GENOMIC DNA]</scope>
    <source>
        <strain evidence="6 7">P6497</strain>
    </source>
</reference>
<dbReference type="GO" id="GO:0016020">
    <property type="term" value="C:membrane"/>
    <property type="evidence" value="ECO:0007669"/>
    <property type="project" value="UniProtKB-SubCell"/>
</dbReference>
<sequence>MAAVPAIQGIGFTTSGIAANSVAAGLMSSAAIGAGGGVASGSTVAVLQGIGAAGTVPLGIAAATVAVPTVIGLGVGGVFLTAFTRTSWTPQAHTSSMMPMKPAGLLPSRRALTTFACFGTTMRATLVSGSRRAGRFGFSTVPTARSLLVVGTAGRMQRFVAS</sequence>
<organism evidence="6 7">
    <name type="scientific">Phytophthora sojae (strain P6497)</name>
    <name type="common">Soybean stem and root rot agent</name>
    <name type="synonym">Phytophthora megasperma f. sp. glycines</name>
    <dbReference type="NCBI Taxonomy" id="1094619"/>
    <lineage>
        <taxon>Eukaryota</taxon>
        <taxon>Sar</taxon>
        <taxon>Stramenopiles</taxon>
        <taxon>Oomycota</taxon>
        <taxon>Peronosporomycetes</taxon>
        <taxon>Peronosporales</taxon>
        <taxon>Peronosporaceae</taxon>
        <taxon>Phytophthora</taxon>
    </lineage>
</organism>
<dbReference type="AlphaFoldDB" id="G5A808"/>
<evidence type="ECO:0000313" key="7">
    <source>
        <dbReference type="Proteomes" id="UP000002640"/>
    </source>
</evidence>
<proteinExistence type="inferred from homology"/>
<dbReference type="PANTHER" id="PTHR16932">
    <property type="entry name" value="INTERFERON ALPHA-INDUCIBLE PROTEIN 27"/>
    <property type="match status" value="1"/>
</dbReference>
<dbReference type="EMBL" id="JH159161">
    <property type="protein sequence ID" value="EGZ08034.1"/>
    <property type="molecule type" value="Genomic_DNA"/>
</dbReference>
<dbReference type="GeneID" id="20642646"/>
<evidence type="ECO:0000313" key="6">
    <source>
        <dbReference type="EMBL" id="EGZ08034.1"/>
    </source>
</evidence>
<accession>G5A808</accession>
<evidence type="ECO:0000256" key="1">
    <source>
        <dbReference type="ARBA" id="ARBA00004141"/>
    </source>
</evidence>
<dbReference type="Gene3D" id="6.10.110.10">
    <property type="match status" value="1"/>
</dbReference>
<gene>
    <name evidence="6" type="ORF">PHYSODRAFT_306135</name>
</gene>
<dbReference type="RefSeq" id="XP_009536206.1">
    <property type="nucleotide sequence ID" value="XM_009537911.1"/>
</dbReference>
<dbReference type="InterPro" id="IPR038213">
    <property type="entry name" value="IFI6/IFI27-like_sf"/>
</dbReference>
<evidence type="ECO:0000256" key="3">
    <source>
        <dbReference type="ARBA" id="ARBA00022692"/>
    </source>
</evidence>
<evidence type="ECO:0000256" key="2">
    <source>
        <dbReference type="ARBA" id="ARBA00007262"/>
    </source>
</evidence>
<dbReference type="InterPro" id="IPR009311">
    <property type="entry name" value="IFI6/IFI27-like"/>
</dbReference>
<evidence type="ECO:0000256" key="5">
    <source>
        <dbReference type="ARBA" id="ARBA00023136"/>
    </source>
</evidence>
<dbReference type="InParanoid" id="G5A808"/>
<name>G5A808_PHYSP</name>
<comment type="similarity">
    <text evidence="2">Belongs to the IFI6/IFI27 family.</text>
</comment>
<dbReference type="Pfam" id="PF06140">
    <property type="entry name" value="Ifi-6-16"/>
    <property type="match status" value="1"/>
</dbReference>